<dbReference type="InterPro" id="IPR013700">
    <property type="entry name" value="AflR"/>
</dbReference>
<evidence type="ECO:0000256" key="6">
    <source>
        <dbReference type="SAM" id="MobiDB-lite"/>
    </source>
</evidence>
<keyword evidence="4" id="KW-0804">Transcription</keyword>
<name>A0A9P4GXL9_9PLEO</name>
<keyword evidence="1" id="KW-0479">Metal-binding</keyword>
<reference evidence="8" key="1">
    <citation type="journal article" date="2020" name="Stud. Mycol.">
        <title>101 Dothideomycetes genomes: a test case for predicting lifestyles and emergence of pathogens.</title>
        <authorList>
            <person name="Haridas S."/>
            <person name="Albert R."/>
            <person name="Binder M."/>
            <person name="Bloem J."/>
            <person name="Labutti K."/>
            <person name="Salamov A."/>
            <person name="Andreopoulos B."/>
            <person name="Baker S."/>
            <person name="Barry K."/>
            <person name="Bills G."/>
            <person name="Bluhm B."/>
            <person name="Cannon C."/>
            <person name="Castanera R."/>
            <person name="Culley D."/>
            <person name="Daum C."/>
            <person name="Ezra D."/>
            <person name="Gonzalez J."/>
            <person name="Henrissat B."/>
            <person name="Kuo A."/>
            <person name="Liang C."/>
            <person name="Lipzen A."/>
            <person name="Lutzoni F."/>
            <person name="Magnuson J."/>
            <person name="Mondo S."/>
            <person name="Nolan M."/>
            <person name="Ohm R."/>
            <person name="Pangilinan J."/>
            <person name="Park H.-J."/>
            <person name="Ramirez L."/>
            <person name="Alfaro M."/>
            <person name="Sun H."/>
            <person name="Tritt A."/>
            <person name="Yoshinaga Y."/>
            <person name="Zwiers L.-H."/>
            <person name="Turgeon B."/>
            <person name="Goodwin S."/>
            <person name="Spatafora J."/>
            <person name="Crous P."/>
            <person name="Grigoriev I."/>
        </authorList>
    </citation>
    <scope>NUCLEOTIDE SEQUENCE</scope>
    <source>
        <strain evidence="8">CBS 110217</strain>
    </source>
</reference>
<dbReference type="EMBL" id="ML978291">
    <property type="protein sequence ID" value="KAF2024548.1"/>
    <property type="molecule type" value="Genomic_DNA"/>
</dbReference>
<evidence type="ECO:0000313" key="9">
    <source>
        <dbReference type="Proteomes" id="UP000799777"/>
    </source>
</evidence>
<dbReference type="InterPro" id="IPR001138">
    <property type="entry name" value="Zn2Cys6_DnaBD"/>
</dbReference>
<evidence type="ECO:0000256" key="5">
    <source>
        <dbReference type="ARBA" id="ARBA00023242"/>
    </source>
</evidence>
<evidence type="ECO:0000256" key="1">
    <source>
        <dbReference type="ARBA" id="ARBA00022723"/>
    </source>
</evidence>
<dbReference type="AlphaFoldDB" id="A0A9P4GXL9"/>
<dbReference type="PROSITE" id="PS50048">
    <property type="entry name" value="ZN2_CY6_FUNGAL_2"/>
    <property type="match status" value="1"/>
</dbReference>
<dbReference type="OrthoDB" id="2328572at2759"/>
<keyword evidence="3" id="KW-0238">DNA-binding</keyword>
<keyword evidence="2" id="KW-0805">Transcription regulation</keyword>
<evidence type="ECO:0000256" key="2">
    <source>
        <dbReference type="ARBA" id="ARBA00023015"/>
    </source>
</evidence>
<evidence type="ECO:0000256" key="4">
    <source>
        <dbReference type="ARBA" id="ARBA00023163"/>
    </source>
</evidence>
<feature type="domain" description="Zn(2)-C6 fungal-type" evidence="7">
    <location>
        <begin position="41"/>
        <end position="71"/>
    </location>
</feature>
<dbReference type="SMART" id="SM00066">
    <property type="entry name" value="GAL4"/>
    <property type="match status" value="1"/>
</dbReference>
<feature type="region of interest" description="Disordered" evidence="6">
    <location>
        <begin position="477"/>
        <end position="523"/>
    </location>
</feature>
<dbReference type="GO" id="GO:0000981">
    <property type="term" value="F:DNA-binding transcription factor activity, RNA polymerase II-specific"/>
    <property type="evidence" value="ECO:0007669"/>
    <property type="project" value="InterPro"/>
</dbReference>
<organism evidence="8 9">
    <name type="scientific">Setomelanomma holmii</name>
    <dbReference type="NCBI Taxonomy" id="210430"/>
    <lineage>
        <taxon>Eukaryota</taxon>
        <taxon>Fungi</taxon>
        <taxon>Dikarya</taxon>
        <taxon>Ascomycota</taxon>
        <taxon>Pezizomycotina</taxon>
        <taxon>Dothideomycetes</taxon>
        <taxon>Pleosporomycetidae</taxon>
        <taxon>Pleosporales</taxon>
        <taxon>Pleosporineae</taxon>
        <taxon>Phaeosphaeriaceae</taxon>
        <taxon>Setomelanomma</taxon>
    </lineage>
</organism>
<comment type="caution">
    <text evidence="8">The sequence shown here is derived from an EMBL/GenBank/DDBJ whole genome shotgun (WGS) entry which is preliminary data.</text>
</comment>
<dbReference type="Proteomes" id="UP000799777">
    <property type="component" value="Unassembled WGS sequence"/>
</dbReference>
<accession>A0A9P4GXL9</accession>
<sequence>MSSAAKNDATAQDPATARAVPERTPANGPPARTTGLKLRDCCQSCARSKVRCTKEKPSCSRCETKGIPCRYLHSKKPGRIPGSAGGERRVNPAARTTCEGPTKRAGAPTRTPSLKGPPPRGHSGAAHNHTSGATDDCAATTTLSPTSTTLDVVAPEDSQFRADSLFEAYYGAADAQGANLSPDLTFDGDNNASFMWMDCLDVLATMDDPTYADLMDWDRPGSALTAHIPTHLGGCDGVSLCGSVAQSPTSRLLPIASHVPSTSSVPTETGSQASSSTVPSSSSSALQVSSSSRPASLSTRTTPPAPAFIGRPQLKSTQSAPVPDQNIEPDTSSSCSCLDKALDLLKEVNKNPCPHPSETGGAITQAILAKNKEIIQDTLAILACVACMEDRLLIMISLLITMKMLPRYASAAALTGSATSLSDGATDMARHDHASLSNNALPVTGQNAPRQAKQQVLRELHLVQRLITQLSSRLKGLASPSRHSTSASGLLERRPAPKQTENSASAQKTRMRSNSLQSACGETQLMPISTRTLDLVEGDVRSSLSSLSAVVRNALKES</sequence>
<proteinExistence type="predicted"/>
<gene>
    <name evidence="8" type="ORF">EK21DRAFT_78448</name>
</gene>
<protein>
    <recommendedName>
        <fullName evidence="7">Zn(2)-C6 fungal-type domain-containing protein</fullName>
    </recommendedName>
</protein>
<dbReference type="GO" id="GO:0005634">
    <property type="term" value="C:nucleus"/>
    <property type="evidence" value="ECO:0007669"/>
    <property type="project" value="InterPro"/>
</dbReference>
<dbReference type="PRINTS" id="PR00755">
    <property type="entry name" value="AFLATOXINBRP"/>
</dbReference>
<dbReference type="CDD" id="cd00067">
    <property type="entry name" value="GAL4"/>
    <property type="match status" value="1"/>
</dbReference>
<dbReference type="SUPFAM" id="SSF57701">
    <property type="entry name" value="Zn2/Cys6 DNA-binding domain"/>
    <property type="match status" value="1"/>
</dbReference>
<keyword evidence="5" id="KW-0539">Nucleus</keyword>
<dbReference type="GO" id="GO:0008270">
    <property type="term" value="F:zinc ion binding"/>
    <property type="evidence" value="ECO:0007669"/>
    <property type="project" value="InterPro"/>
</dbReference>
<dbReference type="GO" id="GO:0045122">
    <property type="term" value="P:aflatoxin biosynthetic process"/>
    <property type="evidence" value="ECO:0007669"/>
    <property type="project" value="InterPro"/>
</dbReference>
<evidence type="ECO:0000259" key="7">
    <source>
        <dbReference type="PROSITE" id="PS50048"/>
    </source>
</evidence>
<evidence type="ECO:0000313" key="8">
    <source>
        <dbReference type="EMBL" id="KAF2024548.1"/>
    </source>
</evidence>
<evidence type="ECO:0000256" key="3">
    <source>
        <dbReference type="ARBA" id="ARBA00023125"/>
    </source>
</evidence>
<feature type="compositionally biased region" description="Polar residues" evidence="6">
    <location>
        <begin position="499"/>
        <end position="523"/>
    </location>
</feature>
<dbReference type="InterPro" id="IPR036864">
    <property type="entry name" value="Zn2-C6_fun-type_DNA-bd_sf"/>
</dbReference>
<dbReference type="Pfam" id="PF00172">
    <property type="entry name" value="Zn_clus"/>
    <property type="match status" value="1"/>
</dbReference>
<feature type="compositionally biased region" description="Low complexity" evidence="6">
    <location>
        <begin position="271"/>
        <end position="302"/>
    </location>
</feature>
<feature type="compositionally biased region" description="Polar residues" evidence="6">
    <location>
        <begin position="259"/>
        <end position="270"/>
    </location>
</feature>
<keyword evidence="9" id="KW-1185">Reference proteome</keyword>
<feature type="region of interest" description="Disordered" evidence="6">
    <location>
        <begin position="73"/>
        <end position="141"/>
    </location>
</feature>
<dbReference type="Gene3D" id="4.10.240.10">
    <property type="entry name" value="Zn(2)-C6 fungal-type DNA-binding domain"/>
    <property type="match status" value="1"/>
</dbReference>
<dbReference type="Pfam" id="PF08493">
    <property type="entry name" value="AflR"/>
    <property type="match status" value="1"/>
</dbReference>
<feature type="region of interest" description="Disordered" evidence="6">
    <location>
        <begin position="258"/>
        <end position="331"/>
    </location>
</feature>
<feature type="region of interest" description="Disordered" evidence="6">
    <location>
        <begin position="1"/>
        <end position="35"/>
    </location>
</feature>
<dbReference type="GO" id="GO:0003677">
    <property type="term" value="F:DNA binding"/>
    <property type="evidence" value="ECO:0007669"/>
    <property type="project" value="UniProtKB-KW"/>
</dbReference>